<keyword evidence="2 10" id="KW-0813">Transport</keyword>
<keyword evidence="6" id="KW-0406">Ion transport</keyword>
<organism evidence="15 16">
    <name type="scientific">Neolewinella marina</name>
    <dbReference type="NCBI Taxonomy" id="438751"/>
    <lineage>
        <taxon>Bacteria</taxon>
        <taxon>Pseudomonadati</taxon>
        <taxon>Bacteroidota</taxon>
        <taxon>Saprospiria</taxon>
        <taxon>Saprospirales</taxon>
        <taxon>Lewinellaceae</taxon>
        <taxon>Neolewinella</taxon>
    </lineage>
</organism>
<protein>
    <recommendedName>
        <fullName evidence="17">TonB-dependent receptor</fullName>
    </recommendedName>
</protein>
<dbReference type="Proteomes" id="UP000226437">
    <property type="component" value="Unassembled WGS sequence"/>
</dbReference>
<proteinExistence type="inferred from homology"/>
<accession>A0A2G0CH64</accession>
<dbReference type="CDD" id="cd01347">
    <property type="entry name" value="ligand_gated_channel"/>
    <property type="match status" value="1"/>
</dbReference>
<gene>
    <name evidence="15" type="ORF">CGL56_07690</name>
</gene>
<name>A0A2G0CH64_9BACT</name>
<dbReference type="InterPro" id="IPR039426">
    <property type="entry name" value="TonB-dep_rcpt-like"/>
</dbReference>
<dbReference type="AlphaFoldDB" id="A0A2G0CH64"/>
<dbReference type="Pfam" id="PF07715">
    <property type="entry name" value="Plug"/>
    <property type="match status" value="1"/>
</dbReference>
<keyword evidence="4 10" id="KW-0812">Transmembrane</keyword>
<sequence length="635" mass="69301">MLRLLFILVLLLNLRLAAQESLPPLTTTSDAVTVTGTRYTRPLSGSAERVTVIDSATIARSASLAQLLNEQVGLVVNGAYSNFGKDRSLFLRNGANQYTLILVDGQPLVDPSSLGGAVDLRLLSLEGLQRIEILRGARSLLYGSDAVAGVINLVTIDPADPADGEASPPLSLHLRAAAQRYGTWEAQASAAGATGKLDYRLGYDYFTTQGISEATPPDGSNEEFARDGARRQTFHGSLTYRPTEELTVRPSLRRATFTGDYDAGAFQDADNRYANELWLPALSVDYRRDNYSVGGRYSYAATDRTFTDAVYGATDYGGRAQQADAFVNWFPGQALTLTVGGQLRHERLKMDSEAADTLRASNLSPYVQLNLQLSEKLLLETGLRYNHHSSFGGQANASVALGYRHSPVVSSRLSVASAFQSPTLDQLGGPFGANPELEPQVSTSVEAGTQVQGPSGKFRGAVTLFQRNIDRIVTYDYTLGYQNQDALVDRGVEVEAATVLGQRWRLAGNATYVRGKLQSPDGQGGTVETTDFFRRPRLSGLLGLTYQARVPFLARITASYTGERPDVYFDADFTRFTTELEPYLIVNVYAERQLLADRKLTLFAEVRNLTNTRFTEVTGFGTLGVTPRAGAAWRW</sequence>
<dbReference type="Pfam" id="PF00593">
    <property type="entry name" value="TonB_dep_Rec_b-barrel"/>
    <property type="match status" value="1"/>
</dbReference>
<dbReference type="InterPro" id="IPR037066">
    <property type="entry name" value="Plug_dom_sf"/>
</dbReference>
<dbReference type="GO" id="GO:0015889">
    <property type="term" value="P:cobalamin transport"/>
    <property type="evidence" value="ECO:0007669"/>
    <property type="project" value="TreeGrafter"/>
</dbReference>
<evidence type="ECO:0000256" key="8">
    <source>
        <dbReference type="ARBA" id="ARBA00023136"/>
    </source>
</evidence>
<dbReference type="InterPro" id="IPR012910">
    <property type="entry name" value="Plug_dom"/>
</dbReference>
<evidence type="ECO:0000256" key="1">
    <source>
        <dbReference type="ARBA" id="ARBA00004571"/>
    </source>
</evidence>
<evidence type="ECO:0000256" key="3">
    <source>
        <dbReference type="ARBA" id="ARBA00022452"/>
    </source>
</evidence>
<comment type="subcellular location">
    <subcellularLocation>
        <location evidence="1 10">Cell outer membrane</location>
        <topology evidence="1 10">Multi-pass membrane protein</topology>
    </subcellularLocation>
</comment>
<dbReference type="InterPro" id="IPR036942">
    <property type="entry name" value="Beta-barrel_TonB_sf"/>
</dbReference>
<evidence type="ECO:0000256" key="7">
    <source>
        <dbReference type="ARBA" id="ARBA00023077"/>
    </source>
</evidence>
<evidence type="ECO:0000256" key="2">
    <source>
        <dbReference type="ARBA" id="ARBA00022448"/>
    </source>
</evidence>
<evidence type="ECO:0000256" key="11">
    <source>
        <dbReference type="RuleBase" id="RU003357"/>
    </source>
</evidence>
<keyword evidence="7 11" id="KW-0798">TonB box</keyword>
<dbReference type="EMBL" id="PDLO01000002">
    <property type="protein sequence ID" value="PHK99325.1"/>
    <property type="molecule type" value="Genomic_DNA"/>
</dbReference>
<evidence type="ECO:0000256" key="5">
    <source>
        <dbReference type="ARBA" id="ARBA00022729"/>
    </source>
</evidence>
<evidence type="ECO:0000259" key="13">
    <source>
        <dbReference type="Pfam" id="PF00593"/>
    </source>
</evidence>
<evidence type="ECO:0000313" key="15">
    <source>
        <dbReference type="EMBL" id="PHK99325.1"/>
    </source>
</evidence>
<dbReference type="PANTHER" id="PTHR30069">
    <property type="entry name" value="TONB-DEPENDENT OUTER MEMBRANE RECEPTOR"/>
    <property type="match status" value="1"/>
</dbReference>
<dbReference type="RefSeq" id="WP_099105940.1">
    <property type="nucleotide sequence ID" value="NZ_JAATJF010000002.1"/>
</dbReference>
<dbReference type="OrthoDB" id="9764669at2"/>
<comment type="caution">
    <text evidence="15">The sequence shown here is derived from an EMBL/GenBank/DDBJ whole genome shotgun (WGS) entry which is preliminary data.</text>
</comment>
<evidence type="ECO:0000256" key="4">
    <source>
        <dbReference type="ARBA" id="ARBA00022692"/>
    </source>
</evidence>
<keyword evidence="5 12" id="KW-0732">Signal</keyword>
<dbReference type="GO" id="GO:0006811">
    <property type="term" value="P:monoatomic ion transport"/>
    <property type="evidence" value="ECO:0007669"/>
    <property type="project" value="UniProtKB-KW"/>
</dbReference>
<reference evidence="15 16" key="1">
    <citation type="submission" date="2017-10" db="EMBL/GenBank/DDBJ databases">
        <title>The draft genome sequence of Lewinella marina KCTC 32374.</title>
        <authorList>
            <person name="Wang K."/>
        </authorList>
    </citation>
    <scope>NUCLEOTIDE SEQUENCE [LARGE SCALE GENOMIC DNA]</scope>
    <source>
        <strain evidence="15 16">MKG-38</strain>
    </source>
</reference>
<dbReference type="Gene3D" id="2.170.130.10">
    <property type="entry name" value="TonB-dependent receptor, plug domain"/>
    <property type="match status" value="1"/>
</dbReference>
<evidence type="ECO:0000256" key="9">
    <source>
        <dbReference type="ARBA" id="ARBA00023237"/>
    </source>
</evidence>
<keyword evidence="16" id="KW-1185">Reference proteome</keyword>
<evidence type="ECO:0000256" key="12">
    <source>
        <dbReference type="SAM" id="SignalP"/>
    </source>
</evidence>
<keyword evidence="8 10" id="KW-0472">Membrane</keyword>
<feature type="domain" description="TonB-dependent receptor plug" evidence="14">
    <location>
        <begin position="46"/>
        <end position="150"/>
    </location>
</feature>
<keyword evidence="9 10" id="KW-0998">Cell outer membrane</keyword>
<dbReference type="GO" id="GO:0009279">
    <property type="term" value="C:cell outer membrane"/>
    <property type="evidence" value="ECO:0007669"/>
    <property type="project" value="UniProtKB-SubCell"/>
</dbReference>
<comment type="similarity">
    <text evidence="10 11">Belongs to the TonB-dependent receptor family.</text>
</comment>
<dbReference type="SUPFAM" id="SSF56935">
    <property type="entry name" value="Porins"/>
    <property type="match status" value="1"/>
</dbReference>
<feature type="domain" description="TonB-dependent receptor-like beta-barrel" evidence="13">
    <location>
        <begin position="296"/>
        <end position="609"/>
    </location>
</feature>
<evidence type="ECO:0008006" key="17">
    <source>
        <dbReference type="Google" id="ProtNLM"/>
    </source>
</evidence>
<evidence type="ECO:0000256" key="10">
    <source>
        <dbReference type="PROSITE-ProRule" id="PRU01360"/>
    </source>
</evidence>
<evidence type="ECO:0000259" key="14">
    <source>
        <dbReference type="Pfam" id="PF07715"/>
    </source>
</evidence>
<evidence type="ECO:0000313" key="16">
    <source>
        <dbReference type="Proteomes" id="UP000226437"/>
    </source>
</evidence>
<keyword evidence="3 10" id="KW-1134">Transmembrane beta strand</keyword>
<dbReference type="PANTHER" id="PTHR30069:SF53">
    <property type="entry name" value="COLICIN I RECEPTOR-RELATED"/>
    <property type="match status" value="1"/>
</dbReference>
<dbReference type="InterPro" id="IPR000531">
    <property type="entry name" value="Beta-barrel_TonB"/>
</dbReference>
<dbReference type="PROSITE" id="PS52016">
    <property type="entry name" value="TONB_DEPENDENT_REC_3"/>
    <property type="match status" value="1"/>
</dbReference>
<evidence type="ECO:0000256" key="6">
    <source>
        <dbReference type="ARBA" id="ARBA00023065"/>
    </source>
</evidence>
<feature type="chain" id="PRO_5013598600" description="TonB-dependent receptor" evidence="12">
    <location>
        <begin position="18"/>
        <end position="635"/>
    </location>
</feature>
<feature type="signal peptide" evidence="12">
    <location>
        <begin position="1"/>
        <end position="17"/>
    </location>
</feature>
<dbReference type="Gene3D" id="2.40.170.20">
    <property type="entry name" value="TonB-dependent receptor, beta-barrel domain"/>
    <property type="match status" value="1"/>
</dbReference>